<evidence type="ECO:0000313" key="2">
    <source>
        <dbReference type="EMBL" id="KAB0508537.1"/>
    </source>
</evidence>
<keyword evidence="1" id="KW-0732">Signal</keyword>
<evidence type="ECO:0000256" key="1">
    <source>
        <dbReference type="SAM" id="SignalP"/>
    </source>
</evidence>
<name>A0A0J6HFB2_9PSED</name>
<reference evidence="4" key="2">
    <citation type="submission" date="2016-10" db="EMBL/GenBank/DDBJ databases">
        <authorList>
            <person name="Varghese N."/>
            <person name="Submissions S."/>
        </authorList>
    </citation>
    <scope>NUCLEOTIDE SEQUENCE [LARGE SCALE GENOMIC DNA]</scope>
    <source>
        <strain evidence="4">BS3782</strain>
    </source>
</reference>
<evidence type="ECO:0000313" key="5">
    <source>
        <dbReference type="Proteomes" id="UP000434925"/>
    </source>
</evidence>
<keyword evidence="4" id="KW-1185">Reference proteome</keyword>
<organism evidence="3 4">
    <name type="scientific">Pseudomonas lini</name>
    <dbReference type="NCBI Taxonomy" id="163011"/>
    <lineage>
        <taxon>Bacteria</taxon>
        <taxon>Pseudomonadati</taxon>
        <taxon>Pseudomonadota</taxon>
        <taxon>Gammaproteobacteria</taxon>
        <taxon>Pseudomonadales</taxon>
        <taxon>Pseudomonadaceae</taxon>
        <taxon>Pseudomonas</taxon>
    </lineage>
</organism>
<dbReference type="Proteomes" id="UP000434925">
    <property type="component" value="Unassembled WGS sequence"/>
</dbReference>
<reference evidence="3" key="1">
    <citation type="submission" date="2016-10" db="EMBL/GenBank/DDBJ databases">
        <authorList>
            <person name="de Groot N.N."/>
        </authorList>
    </citation>
    <scope>NUCLEOTIDE SEQUENCE [LARGE SCALE GENOMIC DNA]</scope>
    <source>
        <strain evidence="3">BS3782</strain>
    </source>
</reference>
<feature type="signal peptide" evidence="1">
    <location>
        <begin position="1"/>
        <end position="23"/>
    </location>
</feature>
<dbReference type="PATRIC" id="fig|163011.3.peg.3956"/>
<gene>
    <name evidence="2" type="ORF">F7R14_02510</name>
    <name evidence="3" type="ORF">SAMN04490191_2527</name>
</gene>
<dbReference type="GO" id="GO:0016301">
    <property type="term" value="F:kinase activity"/>
    <property type="evidence" value="ECO:0007669"/>
    <property type="project" value="UniProtKB-KW"/>
</dbReference>
<reference evidence="2 5" key="3">
    <citation type="submission" date="2019-09" db="EMBL/GenBank/DDBJ databases">
        <title>Draft genome sequences of 48 bacterial type strains from the CCUG.</title>
        <authorList>
            <person name="Tunovic T."/>
            <person name="Pineiro-Iglesias B."/>
            <person name="Unosson C."/>
            <person name="Inganas E."/>
            <person name="Ohlen M."/>
            <person name="Cardew S."/>
            <person name="Jensie-Markopoulos S."/>
            <person name="Salva-Serra F."/>
            <person name="Jaen-Luchoro D."/>
            <person name="Karlsson R."/>
            <person name="Svensson-Stadler L."/>
            <person name="Chun J."/>
            <person name="Moore E."/>
        </authorList>
    </citation>
    <scope>NUCLEOTIDE SEQUENCE [LARGE SCALE GENOMIC DNA]</scope>
    <source>
        <strain evidence="2 5">CCUG 51522</strain>
    </source>
</reference>
<keyword evidence="2" id="KW-0418">Kinase</keyword>
<dbReference type="EMBL" id="LT629746">
    <property type="protein sequence ID" value="SDS87377.1"/>
    <property type="molecule type" value="Genomic_DNA"/>
</dbReference>
<dbReference type="EMBL" id="VZPO01000001">
    <property type="protein sequence ID" value="KAB0508537.1"/>
    <property type="molecule type" value="Genomic_DNA"/>
</dbReference>
<dbReference type="Proteomes" id="UP000182814">
    <property type="component" value="Chromosome I"/>
</dbReference>
<sequence>MKKLCSVMAGCAVLAMLPLTAFAYPIDVQKQLNGLSIDYNSYDTDNDIASIQVNNYGSTDAICRVVFNNGPESPRTRTIEVPAGKHKNATAKFTRTIIKMRINLTCTPK</sequence>
<accession>A0A0J6HFB2</accession>
<evidence type="ECO:0000313" key="4">
    <source>
        <dbReference type="Proteomes" id="UP000182814"/>
    </source>
</evidence>
<dbReference type="RefSeq" id="WP_048395716.1">
    <property type="nucleotide sequence ID" value="NZ_JYLB01000004.1"/>
</dbReference>
<proteinExistence type="predicted"/>
<evidence type="ECO:0000313" key="3">
    <source>
        <dbReference type="EMBL" id="SDS87377.1"/>
    </source>
</evidence>
<dbReference type="AlphaFoldDB" id="A0A0J6HFB2"/>
<feature type="chain" id="PRO_5044543895" evidence="1">
    <location>
        <begin position="24"/>
        <end position="109"/>
    </location>
</feature>
<protein>
    <submittedName>
        <fullName evidence="2">3-phosphoglycerate kinase</fullName>
    </submittedName>
</protein>
<keyword evidence="2" id="KW-0808">Transferase</keyword>